<evidence type="ECO:0000313" key="2">
    <source>
        <dbReference type="Proteomes" id="UP000233556"/>
    </source>
</evidence>
<accession>A0A2I0UNL2</accession>
<organism evidence="1 2">
    <name type="scientific">Limosa lapponica baueri</name>
    <dbReference type="NCBI Taxonomy" id="1758121"/>
    <lineage>
        <taxon>Eukaryota</taxon>
        <taxon>Metazoa</taxon>
        <taxon>Chordata</taxon>
        <taxon>Craniata</taxon>
        <taxon>Vertebrata</taxon>
        <taxon>Euteleostomi</taxon>
        <taxon>Archelosauria</taxon>
        <taxon>Archosauria</taxon>
        <taxon>Dinosauria</taxon>
        <taxon>Saurischia</taxon>
        <taxon>Theropoda</taxon>
        <taxon>Coelurosauria</taxon>
        <taxon>Aves</taxon>
        <taxon>Neognathae</taxon>
        <taxon>Neoaves</taxon>
        <taxon>Charadriiformes</taxon>
        <taxon>Scolopacidae</taxon>
        <taxon>Limosa</taxon>
    </lineage>
</organism>
<reference evidence="2" key="1">
    <citation type="submission" date="2017-11" db="EMBL/GenBank/DDBJ databases">
        <authorList>
            <person name="Lima N.C."/>
            <person name="Parody-Merino A.M."/>
            <person name="Battley P.F."/>
            <person name="Fidler A.E."/>
            <person name="Prosdocimi F."/>
        </authorList>
    </citation>
    <scope>NUCLEOTIDE SEQUENCE [LARGE SCALE GENOMIC DNA]</scope>
</reference>
<dbReference type="Proteomes" id="UP000233556">
    <property type="component" value="Unassembled WGS sequence"/>
</dbReference>
<proteinExistence type="predicted"/>
<sequence>MFDQISRTLGKLSNVSTSACAGPFVKIIIISFPIHLATYLKIKVFLSDKLSVTNYLDTTLWKPGIPGKDDTYHVNPINKIKVFFFNRIQYMSNLIPIKSSVNEFKMNMS</sequence>
<protein>
    <submittedName>
        <fullName evidence="1">Uncharacterized protein</fullName>
    </submittedName>
</protein>
<evidence type="ECO:0000313" key="1">
    <source>
        <dbReference type="EMBL" id="PKU47601.1"/>
    </source>
</evidence>
<gene>
    <name evidence="1" type="ORF">llap_2067</name>
</gene>
<keyword evidence="2" id="KW-1185">Reference proteome</keyword>
<reference evidence="2" key="2">
    <citation type="submission" date="2017-12" db="EMBL/GenBank/DDBJ databases">
        <title>Genome sequence of the Bar-tailed Godwit (Limosa lapponica baueri).</title>
        <authorList>
            <person name="Lima N.C.B."/>
            <person name="Parody-Merino A.M."/>
            <person name="Battley P.F."/>
            <person name="Fidler A.E."/>
            <person name="Prosdocimi F."/>
        </authorList>
    </citation>
    <scope>NUCLEOTIDE SEQUENCE [LARGE SCALE GENOMIC DNA]</scope>
</reference>
<dbReference type="AlphaFoldDB" id="A0A2I0UNL2"/>
<dbReference type="EMBL" id="KZ505674">
    <property type="protein sequence ID" value="PKU47601.1"/>
    <property type="molecule type" value="Genomic_DNA"/>
</dbReference>
<name>A0A2I0UNL2_LIMLA</name>